<keyword evidence="2 4" id="KW-0560">Oxidoreductase</keyword>
<accession>A0A3R9X5X6</accession>
<evidence type="ECO:0000256" key="3">
    <source>
        <dbReference type="ARBA" id="ARBA00023141"/>
    </source>
</evidence>
<dbReference type="SUPFAM" id="SSF51735">
    <property type="entry name" value="NAD(P)-binding Rossmann-fold domains"/>
    <property type="match status" value="1"/>
</dbReference>
<dbReference type="OrthoDB" id="9792692at2"/>
<evidence type="ECO:0000313" key="7">
    <source>
        <dbReference type="EMBL" id="RST29538.1"/>
    </source>
</evidence>
<comment type="subunit">
    <text evidence="4">Homodimer.</text>
</comment>
<dbReference type="GO" id="GO:0050661">
    <property type="term" value="F:NADP binding"/>
    <property type="evidence" value="ECO:0007669"/>
    <property type="project" value="TreeGrafter"/>
</dbReference>
<dbReference type="GO" id="GO:0008652">
    <property type="term" value="P:amino acid biosynthetic process"/>
    <property type="evidence" value="ECO:0007669"/>
    <property type="project" value="UniProtKB-KW"/>
</dbReference>
<feature type="domain" description="SDH C-terminal" evidence="6">
    <location>
        <begin position="241"/>
        <end position="264"/>
    </location>
</feature>
<dbReference type="EMBL" id="RWJF01000001">
    <property type="protein sequence ID" value="RST29538.1"/>
    <property type="molecule type" value="Genomic_DNA"/>
</dbReference>
<dbReference type="SUPFAM" id="SSF53223">
    <property type="entry name" value="Aminoacid dehydrogenase-like, N-terminal domain"/>
    <property type="match status" value="1"/>
</dbReference>
<dbReference type="GO" id="GO:0005829">
    <property type="term" value="C:cytosol"/>
    <property type="evidence" value="ECO:0007669"/>
    <property type="project" value="TreeGrafter"/>
</dbReference>
<evidence type="ECO:0000256" key="4">
    <source>
        <dbReference type="HAMAP-Rule" id="MF_00222"/>
    </source>
</evidence>
<keyword evidence="4" id="KW-0521">NADP</keyword>
<dbReference type="UniPathway" id="UPA00053">
    <property type="reaction ID" value="UER00087"/>
</dbReference>
<dbReference type="AlphaFoldDB" id="A0A3R9X5X6"/>
<gene>
    <name evidence="4" type="primary">aroE</name>
    <name evidence="7" type="ORF">HMF7854_00845</name>
</gene>
<dbReference type="PANTHER" id="PTHR21089">
    <property type="entry name" value="SHIKIMATE DEHYDROGENASE"/>
    <property type="match status" value="1"/>
</dbReference>
<reference evidence="7 8" key="1">
    <citation type="submission" date="2018-12" db="EMBL/GenBank/DDBJ databases">
        <title>Sphingomonas sp. HMF7854 Genome sequencing and assembly.</title>
        <authorList>
            <person name="Cha I."/>
            <person name="Kang H."/>
            <person name="Kim H."/>
            <person name="Kang J."/>
            <person name="Joh K."/>
        </authorList>
    </citation>
    <scope>NUCLEOTIDE SEQUENCE [LARGE SCALE GENOMIC DNA]</scope>
    <source>
        <strain evidence="7 8">HMF7854</strain>
    </source>
</reference>
<dbReference type="PANTHER" id="PTHR21089:SF1">
    <property type="entry name" value="BIFUNCTIONAL 3-DEHYDROQUINATE DEHYDRATASE_SHIKIMATE DEHYDROGENASE, CHLOROPLASTIC"/>
    <property type="match status" value="1"/>
</dbReference>
<evidence type="ECO:0000256" key="1">
    <source>
        <dbReference type="ARBA" id="ARBA00004871"/>
    </source>
</evidence>
<feature type="binding site" evidence="4">
    <location>
        <begin position="124"/>
        <end position="128"/>
    </location>
    <ligand>
        <name>NADP(+)</name>
        <dbReference type="ChEBI" id="CHEBI:58349"/>
    </ligand>
</feature>
<dbReference type="InterPro" id="IPR036291">
    <property type="entry name" value="NAD(P)-bd_dom_sf"/>
</dbReference>
<feature type="domain" description="Shikimate dehydrogenase substrate binding N-terminal" evidence="5">
    <location>
        <begin position="6"/>
        <end position="89"/>
    </location>
</feature>
<dbReference type="EC" id="1.1.1.25" evidence="4"/>
<dbReference type="GO" id="GO:0019632">
    <property type="term" value="P:shikimate metabolic process"/>
    <property type="evidence" value="ECO:0007669"/>
    <property type="project" value="TreeGrafter"/>
</dbReference>
<dbReference type="InterPro" id="IPR041121">
    <property type="entry name" value="SDH_C"/>
</dbReference>
<dbReference type="InterPro" id="IPR046346">
    <property type="entry name" value="Aminoacid_DH-like_N_sf"/>
</dbReference>
<feature type="binding site" evidence="4">
    <location>
        <position position="218"/>
    </location>
    <ligand>
        <name>NADP(+)</name>
        <dbReference type="ChEBI" id="CHEBI:58349"/>
    </ligand>
</feature>
<dbReference type="GO" id="GO:0009073">
    <property type="term" value="P:aromatic amino acid family biosynthetic process"/>
    <property type="evidence" value="ECO:0007669"/>
    <property type="project" value="UniProtKB-KW"/>
</dbReference>
<name>A0A3R9X5X6_9SPHN</name>
<organism evidence="7 8">
    <name type="scientific">Sphingomonas ginkgonis</name>
    <dbReference type="NCBI Taxonomy" id="2315330"/>
    <lineage>
        <taxon>Bacteria</taxon>
        <taxon>Pseudomonadati</taxon>
        <taxon>Pseudomonadota</taxon>
        <taxon>Alphaproteobacteria</taxon>
        <taxon>Sphingomonadales</taxon>
        <taxon>Sphingomonadaceae</taxon>
        <taxon>Sphingomonas</taxon>
    </lineage>
</organism>
<comment type="pathway">
    <text evidence="1 4">Metabolic intermediate biosynthesis; chorismate biosynthesis; chorismate from D-erythrose 4-phosphate and phosphoenolpyruvate: step 4/7.</text>
</comment>
<feature type="binding site" evidence="4">
    <location>
        <position position="220"/>
    </location>
    <ligand>
        <name>shikimate</name>
        <dbReference type="ChEBI" id="CHEBI:36208"/>
    </ligand>
</feature>
<feature type="binding site" evidence="4">
    <location>
        <position position="241"/>
    </location>
    <ligand>
        <name>NADP(+)</name>
        <dbReference type="ChEBI" id="CHEBI:58349"/>
    </ligand>
</feature>
<feature type="binding site" evidence="4">
    <location>
        <begin position="14"/>
        <end position="16"/>
    </location>
    <ligand>
        <name>shikimate</name>
        <dbReference type="ChEBI" id="CHEBI:36208"/>
    </ligand>
</feature>
<dbReference type="Proteomes" id="UP000274661">
    <property type="component" value="Unassembled WGS sequence"/>
</dbReference>
<feature type="binding site" evidence="4">
    <location>
        <position position="62"/>
    </location>
    <ligand>
        <name>shikimate</name>
        <dbReference type="ChEBI" id="CHEBI:36208"/>
    </ligand>
</feature>
<dbReference type="GO" id="GO:0004764">
    <property type="term" value="F:shikimate 3-dehydrogenase (NADP+) activity"/>
    <property type="evidence" value="ECO:0007669"/>
    <property type="project" value="UniProtKB-UniRule"/>
</dbReference>
<feature type="binding site" evidence="4">
    <location>
        <position position="102"/>
    </location>
    <ligand>
        <name>shikimate</name>
        <dbReference type="ChEBI" id="CHEBI:36208"/>
    </ligand>
</feature>
<keyword evidence="8" id="KW-1185">Reference proteome</keyword>
<dbReference type="InterPro" id="IPR013708">
    <property type="entry name" value="Shikimate_DH-bd_N"/>
</dbReference>
<comment type="caution">
    <text evidence="4">Lacks conserved residue(s) required for the propagation of feature annotation.</text>
</comment>
<feature type="binding site" evidence="4">
    <location>
        <position position="87"/>
    </location>
    <ligand>
        <name>shikimate</name>
        <dbReference type="ChEBI" id="CHEBI:36208"/>
    </ligand>
</feature>
<dbReference type="InterPro" id="IPR022893">
    <property type="entry name" value="Shikimate_DH_fam"/>
</dbReference>
<dbReference type="Gene3D" id="3.40.50.10860">
    <property type="entry name" value="Leucine Dehydrogenase, chain A, domain 1"/>
    <property type="match status" value="1"/>
</dbReference>
<sequence>MRFAEVIGDPVAQSLSPAIHRHWLEALGIDGDYRASRVSPDELPDWLAKRRADPDWLGCNATIPHKERVLALLDEVEPDAAAIGAVNCLYRRGDKLVGANSDVEGIAAALDDTKLEGERLALIGGGGAARAAIAYAARRRVAALAVVVRDPIKAQALRSIAPHLELTLLTVAEADEAFDGAAAIVNSTPLGMAGAAPMPPDLLAALGNHGGSATLFDMVYKPRATPFLALAKGSAERRVEGLVMLVGQARRAFHLFFGAEPPADDAALRDRLATLTGGSAG</sequence>
<dbReference type="Pfam" id="PF08501">
    <property type="entry name" value="Shikimate_dh_N"/>
    <property type="match status" value="1"/>
</dbReference>
<dbReference type="GO" id="GO:0009423">
    <property type="term" value="P:chorismate biosynthetic process"/>
    <property type="evidence" value="ECO:0007669"/>
    <property type="project" value="UniProtKB-UniRule"/>
</dbReference>
<proteinExistence type="inferred from homology"/>
<evidence type="ECO:0000313" key="8">
    <source>
        <dbReference type="Proteomes" id="UP000274661"/>
    </source>
</evidence>
<evidence type="ECO:0000256" key="2">
    <source>
        <dbReference type="ARBA" id="ARBA00023002"/>
    </source>
</evidence>
<feature type="binding site" evidence="4">
    <location>
        <position position="248"/>
    </location>
    <ligand>
        <name>shikimate</name>
        <dbReference type="ChEBI" id="CHEBI:36208"/>
    </ligand>
</feature>
<keyword evidence="3 4" id="KW-0057">Aromatic amino acid biosynthesis</keyword>
<protein>
    <recommendedName>
        <fullName evidence="4">Shikimate dehydrogenase (NADP(+))</fullName>
        <shortName evidence="4">SDH</shortName>
        <ecNumber evidence="4">1.1.1.25</ecNumber>
    </recommendedName>
</protein>
<dbReference type="Gene3D" id="3.40.50.720">
    <property type="entry name" value="NAD(P)-binding Rossmann-like Domain"/>
    <property type="match status" value="1"/>
</dbReference>
<dbReference type="HAMAP" id="MF_00222">
    <property type="entry name" value="Shikimate_DH_AroE"/>
    <property type="match status" value="1"/>
</dbReference>
<comment type="function">
    <text evidence="4">Involved in the biosynthesis of the chorismate, which leads to the biosynthesis of aromatic amino acids. Catalyzes the reversible NADPH linked reduction of 3-dehydroshikimate (DHSA) to yield shikimate (SA).</text>
</comment>
<comment type="caution">
    <text evidence="7">The sequence shown here is derived from an EMBL/GenBank/DDBJ whole genome shotgun (WGS) entry which is preliminary data.</text>
</comment>
<evidence type="ECO:0000259" key="6">
    <source>
        <dbReference type="Pfam" id="PF18317"/>
    </source>
</evidence>
<dbReference type="Pfam" id="PF18317">
    <property type="entry name" value="SDH_C"/>
    <property type="match status" value="1"/>
</dbReference>
<comment type="similarity">
    <text evidence="4">Belongs to the shikimate dehydrogenase family.</text>
</comment>
<dbReference type="RefSeq" id="WP_126717382.1">
    <property type="nucleotide sequence ID" value="NZ_RWJF01000001.1"/>
</dbReference>
<evidence type="ECO:0000259" key="5">
    <source>
        <dbReference type="Pfam" id="PF08501"/>
    </source>
</evidence>
<keyword evidence="4" id="KW-0028">Amino-acid biosynthesis</keyword>
<feature type="active site" description="Proton acceptor" evidence="4">
    <location>
        <position position="66"/>
    </location>
</feature>
<comment type="catalytic activity">
    <reaction evidence="4">
        <text>shikimate + NADP(+) = 3-dehydroshikimate + NADPH + H(+)</text>
        <dbReference type="Rhea" id="RHEA:17737"/>
        <dbReference type="ChEBI" id="CHEBI:15378"/>
        <dbReference type="ChEBI" id="CHEBI:16630"/>
        <dbReference type="ChEBI" id="CHEBI:36208"/>
        <dbReference type="ChEBI" id="CHEBI:57783"/>
        <dbReference type="ChEBI" id="CHEBI:58349"/>
        <dbReference type="EC" id="1.1.1.25"/>
    </reaction>
</comment>